<evidence type="ECO:0000313" key="14">
    <source>
        <dbReference type="Proteomes" id="UP001162541"/>
    </source>
</evidence>
<keyword evidence="3 9" id="KW-0489">Methyltransferase</keyword>
<comment type="subcellular location">
    <subcellularLocation>
        <location evidence="1 9">Mitochondrion</location>
    </subcellularLocation>
</comment>
<evidence type="ECO:0000256" key="2">
    <source>
        <dbReference type="ARBA" id="ARBA00005891"/>
    </source>
</evidence>
<sequence length="476" mass="52195">MASFLSRLSLRASLSRCRVPYGGASRASSRIWFSSDVKESSDPETKDEESTLKIDRSGLSQLQDHAPKISGRESMSAMSKHLDAIIRFRGGPIPVAEYMEEVLTNPTAGFYMNRDVFGAGGDFVTSPDISQMFGELIGVWSTCLWHQMGRPKEVALVELGPGRGTLMADLIRGTSKFQDFTSAISIHLVECSPTLRKIQEATLECVSCDDCPEKKRSTLSGSLVSWYMDLLEVPRGVPTIIIAHEFFDALPVHQFQKTPRGWCEKLIDVGESPSEPFRYVLSPRPTPASKLYLGKRLQWASEEEKACLEHVEVCPESFRYAGSISRRVSEDGGAALIIDYGDDKIITDSLQAIRKHKFTSVLDDPGSADLSAHVDFGAIRHAATEAAADGVTVYGPITQSKFLGMLGINFRLEALLNNASEEQAEALQLGYWRLVGEGPAPWVEGEEDESTQTGMGTQYKALAIVNSSLGVPIGFQ</sequence>
<dbReference type="Pfam" id="PF02636">
    <property type="entry name" value="Methyltransf_28"/>
    <property type="match status" value="1"/>
</dbReference>
<reference evidence="12 13" key="1">
    <citation type="submission" date="2016-03" db="EMBL/GenBank/DDBJ databases">
        <title>Mechanisms controlling the formation of the plant cell surface in tip-growing cells are functionally conserved among land plants.</title>
        <authorList>
            <person name="Honkanen S."/>
            <person name="Jones V.A."/>
            <person name="Morieri G."/>
            <person name="Champion C."/>
            <person name="Hetherington A.J."/>
            <person name="Kelly S."/>
            <person name="Saint-Marcoux D."/>
            <person name="Proust H."/>
            <person name="Prescott H."/>
            <person name="Dolan L."/>
        </authorList>
    </citation>
    <scope>NUCLEOTIDE SEQUENCE [LARGE SCALE GENOMIC DNA]</scope>
    <source>
        <strain evidence="13">cv. Tak-1 and cv. Tak-2</strain>
        <tissue evidence="12">Whole gametophyte</tissue>
    </source>
</reference>
<dbReference type="FunFam" id="3.40.50.12710:FF:000001">
    <property type="entry name" value="Protein arginine methyltransferase NDUFAF7"/>
    <property type="match status" value="1"/>
</dbReference>
<comment type="function">
    <text evidence="8">Arginine methyltransferase involved in the assembly or stability of mitochondrial NADH:ubiquinone oxidoreductase complex (complex I). Acts by mediating symmetric dimethylation of 'Arg-118' of NDUFS2 after it assembles into the complex I, stabilizing the early intermediate complex.</text>
</comment>
<dbReference type="InterPro" id="IPR038375">
    <property type="entry name" value="NDUFAF7_sf"/>
</dbReference>
<dbReference type="GO" id="GO:0005739">
    <property type="term" value="C:mitochondrion"/>
    <property type="evidence" value="ECO:0007669"/>
    <property type="project" value="UniProtKB-SubCell"/>
</dbReference>
<keyword evidence="6 9" id="KW-0496">Mitochondrion</keyword>
<accession>A0A176WNR0</accession>
<gene>
    <name evidence="12" type="ORF">AXG93_1299s1070</name>
    <name evidence="11" type="ORF">Mp_5g06160</name>
</gene>
<evidence type="ECO:0000256" key="10">
    <source>
        <dbReference type="SAM" id="MobiDB-lite"/>
    </source>
</evidence>
<protein>
    <recommendedName>
        <fullName evidence="9">Protein arginine methyltransferase NDUFAF7</fullName>
        <ecNumber evidence="9">2.1.1.320</ecNumber>
    </recommendedName>
</protein>
<dbReference type="Proteomes" id="UP000077202">
    <property type="component" value="Unassembled WGS sequence"/>
</dbReference>
<evidence type="ECO:0000313" key="13">
    <source>
        <dbReference type="Proteomes" id="UP000077202"/>
    </source>
</evidence>
<dbReference type="GO" id="GO:0032259">
    <property type="term" value="P:methylation"/>
    <property type="evidence" value="ECO:0007669"/>
    <property type="project" value="UniProtKB-KW"/>
</dbReference>
<reference evidence="11" key="2">
    <citation type="journal article" date="2019" name="Curr. Biol.">
        <title>Chromatin organization in early land plants reveals an ancestral association between H3K27me3, transposons, and constitutive heterochromatin.</title>
        <authorList>
            <person name="Montgomery S.A."/>
            <person name="Tanizawa Y."/>
            <person name="Galik B."/>
            <person name="Wang N."/>
            <person name="Ito T."/>
            <person name="Mochizuki T."/>
            <person name="Akimcheva S."/>
            <person name="Bowman J."/>
            <person name="Cognat V."/>
            <person name="Drouard L."/>
            <person name="Ekker H."/>
            <person name="Houng S."/>
            <person name="Kohchi T."/>
            <person name="Lin S."/>
            <person name="Liu L.D."/>
            <person name="Nakamura Y."/>
            <person name="Valeeva L.R."/>
            <person name="Shakirov E.V."/>
            <person name="Shippen D.E."/>
            <person name="Wei W."/>
            <person name="Yagura M."/>
            <person name="Yamaoka S."/>
            <person name="Yamato K.T."/>
            <person name="Liu C."/>
            <person name="Berger F."/>
        </authorList>
    </citation>
    <scope>NUCLEOTIDE SEQUENCE [LARGE SCALE GENOMIC DNA]</scope>
    <source>
        <strain evidence="11">Tak-1</strain>
    </source>
</reference>
<evidence type="ECO:0000256" key="7">
    <source>
        <dbReference type="ARBA" id="ARBA00048612"/>
    </source>
</evidence>
<dbReference type="PANTHER" id="PTHR12049">
    <property type="entry name" value="PROTEIN ARGININE METHYLTRANSFERASE NDUFAF7, MITOCHONDRIAL"/>
    <property type="match status" value="1"/>
</dbReference>
<name>A0A176WNR0_MARPO</name>
<comment type="similarity">
    <text evidence="2 9">Belongs to the NDUFAF7 family.</text>
</comment>
<dbReference type="Proteomes" id="UP001162541">
    <property type="component" value="Chromosome 5"/>
</dbReference>
<evidence type="ECO:0000256" key="6">
    <source>
        <dbReference type="ARBA" id="ARBA00023128"/>
    </source>
</evidence>
<dbReference type="SUPFAM" id="SSF53335">
    <property type="entry name" value="S-adenosyl-L-methionine-dependent methyltransferases"/>
    <property type="match status" value="1"/>
</dbReference>
<dbReference type="EMBL" id="AP019870">
    <property type="protein sequence ID" value="BBN10755.1"/>
    <property type="molecule type" value="Genomic_DNA"/>
</dbReference>
<evidence type="ECO:0000256" key="5">
    <source>
        <dbReference type="ARBA" id="ARBA00022946"/>
    </source>
</evidence>
<keyword evidence="13" id="KW-1185">Reference proteome</keyword>
<evidence type="ECO:0000313" key="12">
    <source>
        <dbReference type="EMBL" id="OAE34494.1"/>
    </source>
</evidence>
<dbReference type="AlphaFoldDB" id="A0A176WNR0"/>
<reference evidence="14" key="3">
    <citation type="journal article" date="2020" name="Curr. Biol.">
        <title>Chromatin organization in early land plants reveals an ancestral association between H3K27me3, transposons, and constitutive heterochromatin.</title>
        <authorList>
            <person name="Montgomery S.A."/>
            <person name="Tanizawa Y."/>
            <person name="Galik B."/>
            <person name="Wang N."/>
            <person name="Ito T."/>
            <person name="Mochizuki T."/>
            <person name="Akimcheva S."/>
            <person name="Bowman J.L."/>
            <person name="Cognat V."/>
            <person name="Marechal-Drouard L."/>
            <person name="Ekker H."/>
            <person name="Hong S.F."/>
            <person name="Kohchi T."/>
            <person name="Lin S.S."/>
            <person name="Liu L.D."/>
            <person name="Nakamura Y."/>
            <person name="Valeeva L.R."/>
            <person name="Shakirov E.V."/>
            <person name="Shippen D.E."/>
            <person name="Wei W.L."/>
            <person name="Yagura M."/>
            <person name="Yamaoka S."/>
            <person name="Yamato K.T."/>
            <person name="Liu C."/>
            <person name="Berger F."/>
        </authorList>
    </citation>
    <scope>NUCLEOTIDE SEQUENCE [LARGE SCALE GENOMIC DNA]</scope>
    <source>
        <strain evidence="14">Tak-1</strain>
    </source>
</reference>
<dbReference type="GO" id="GO:0032981">
    <property type="term" value="P:mitochondrial respiratory chain complex I assembly"/>
    <property type="evidence" value="ECO:0007669"/>
    <property type="project" value="TreeGrafter"/>
</dbReference>
<dbReference type="PANTHER" id="PTHR12049:SF7">
    <property type="entry name" value="PROTEIN ARGININE METHYLTRANSFERASE NDUFAF7, MITOCHONDRIAL"/>
    <property type="match status" value="1"/>
</dbReference>
<evidence type="ECO:0000256" key="3">
    <source>
        <dbReference type="ARBA" id="ARBA00022603"/>
    </source>
</evidence>
<feature type="compositionally biased region" description="Basic and acidic residues" evidence="10">
    <location>
        <begin position="36"/>
        <end position="56"/>
    </location>
</feature>
<evidence type="ECO:0000313" key="11">
    <source>
        <dbReference type="EMBL" id="BBN10755.1"/>
    </source>
</evidence>
<dbReference type="EC" id="2.1.1.320" evidence="9"/>
<keyword evidence="5" id="KW-0809">Transit peptide</keyword>
<dbReference type="InterPro" id="IPR003788">
    <property type="entry name" value="NDUFAF7"/>
</dbReference>
<dbReference type="InterPro" id="IPR029063">
    <property type="entry name" value="SAM-dependent_MTases_sf"/>
</dbReference>
<dbReference type="GO" id="GO:0035243">
    <property type="term" value="F:protein-arginine omega-N symmetric methyltransferase activity"/>
    <property type="evidence" value="ECO:0007669"/>
    <property type="project" value="UniProtKB-EC"/>
</dbReference>
<evidence type="ECO:0000256" key="1">
    <source>
        <dbReference type="ARBA" id="ARBA00004173"/>
    </source>
</evidence>
<keyword evidence="4 9" id="KW-0808">Transferase</keyword>
<evidence type="ECO:0000256" key="8">
    <source>
        <dbReference type="ARBA" id="ARBA00054758"/>
    </source>
</evidence>
<dbReference type="Gene3D" id="3.40.50.12710">
    <property type="match status" value="1"/>
</dbReference>
<comment type="catalytic activity">
    <reaction evidence="7 9">
        <text>L-arginyl-[protein] + 2 S-adenosyl-L-methionine = N(omega),N(omega)'-dimethyl-L-arginyl-[protein] + 2 S-adenosyl-L-homocysteine + 2 H(+)</text>
        <dbReference type="Rhea" id="RHEA:48108"/>
        <dbReference type="Rhea" id="RHEA-COMP:10532"/>
        <dbReference type="Rhea" id="RHEA-COMP:11992"/>
        <dbReference type="ChEBI" id="CHEBI:15378"/>
        <dbReference type="ChEBI" id="CHEBI:29965"/>
        <dbReference type="ChEBI" id="CHEBI:57856"/>
        <dbReference type="ChEBI" id="CHEBI:59789"/>
        <dbReference type="ChEBI" id="CHEBI:88221"/>
        <dbReference type="EC" id="2.1.1.320"/>
    </reaction>
</comment>
<organism evidence="12 13">
    <name type="scientific">Marchantia polymorpha subsp. ruderalis</name>
    <dbReference type="NCBI Taxonomy" id="1480154"/>
    <lineage>
        <taxon>Eukaryota</taxon>
        <taxon>Viridiplantae</taxon>
        <taxon>Streptophyta</taxon>
        <taxon>Embryophyta</taxon>
        <taxon>Marchantiophyta</taxon>
        <taxon>Marchantiopsida</taxon>
        <taxon>Marchantiidae</taxon>
        <taxon>Marchantiales</taxon>
        <taxon>Marchantiaceae</taxon>
        <taxon>Marchantia</taxon>
    </lineage>
</organism>
<proteinExistence type="inferred from homology"/>
<dbReference type="EMBL" id="LVLJ01000396">
    <property type="protein sequence ID" value="OAE34494.1"/>
    <property type="molecule type" value="Genomic_DNA"/>
</dbReference>
<feature type="region of interest" description="Disordered" evidence="10">
    <location>
        <begin position="36"/>
        <end position="57"/>
    </location>
</feature>
<evidence type="ECO:0000256" key="9">
    <source>
        <dbReference type="RuleBase" id="RU364114"/>
    </source>
</evidence>
<evidence type="ECO:0000256" key="4">
    <source>
        <dbReference type="ARBA" id="ARBA00022679"/>
    </source>
</evidence>